<proteinExistence type="inferred from homology"/>
<protein>
    <submittedName>
        <fullName evidence="2">SDR family oxidoreductase</fullName>
    </submittedName>
</protein>
<evidence type="ECO:0000313" key="2">
    <source>
        <dbReference type="EMBL" id="MET2830970.1"/>
    </source>
</evidence>
<dbReference type="InterPro" id="IPR036291">
    <property type="entry name" value="NAD(P)-bd_dom_sf"/>
</dbReference>
<dbReference type="RefSeq" id="WP_354463055.1">
    <property type="nucleotide sequence ID" value="NZ_JBEWSZ010000002.1"/>
</dbReference>
<dbReference type="CDD" id="cd05233">
    <property type="entry name" value="SDR_c"/>
    <property type="match status" value="1"/>
</dbReference>
<dbReference type="PANTHER" id="PTHR42760">
    <property type="entry name" value="SHORT-CHAIN DEHYDROGENASES/REDUCTASES FAMILY MEMBER"/>
    <property type="match status" value="1"/>
</dbReference>
<dbReference type="Pfam" id="PF13561">
    <property type="entry name" value="adh_short_C2"/>
    <property type="match status" value="1"/>
</dbReference>
<dbReference type="Gene3D" id="3.40.50.720">
    <property type="entry name" value="NAD(P)-binding Rossmann-like Domain"/>
    <property type="match status" value="1"/>
</dbReference>
<dbReference type="PROSITE" id="PS00061">
    <property type="entry name" value="ADH_SHORT"/>
    <property type="match status" value="1"/>
</dbReference>
<comment type="caution">
    <text evidence="2">The sequence shown here is derived from an EMBL/GenBank/DDBJ whole genome shotgun (WGS) entry which is preliminary data.</text>
</comment>
<gene>
    <name evidence="2" type="ORF">ABVQ20_28695</name>
</gene>
<dbReference type="Proteomes" id="UP001548832">
    <property type="component" value="Unassembled WGS sequence"/>
</dbReference>
<dbReference type="PRINTS" id="PR00081">
    <property type="entry name" value="GDHRDH"/>
</dbReference>
<evidence type="ECO:0000313" key="3">
    <source>
        <dbReference type="Proteomes" id="UP001548832"/>
    </source>
</evidence>
<organism evidence="2 3">
    <name type="scientific">Mesorhizobium shangrilense</name>
    <dbReference type="NCBI Taxonomy" id="460060"/>
    <lineage>
        <taxon>Bacteria</taxon>
        <taxon>Pseudomonadati</taxon>
        <taxon>Pseudomonadota</taxon>
        <taxon>Alphaproteobacteria</taxon>
        <taxon>Hyphomicrobiales</taxon>
        <taxon>Phyllobacteriaceae</taxon>
        <taxon>Mesorhizobium</taxon>
    </lineage>
</organism>
<sequence>MSDLSNKRAIITAGASGIGRVTARTFIAAGARVSVCDIDDAALASFMEEFPSASAFLCDVSKPAAVARVTELMVEALGGIDILVNNAGSAGPTANIEDIDTDDWSRTVDVNLFSQFLFTKALVPLMKAQRSGAIVHMSSAAGRLGMPMRTPYVAAKWATIGLTQSLAMELGGHNIRVNAILPGSVRGDRMGRVMKARSEATGLSLAQVEAEETAAISLGRMIEPQEIADMIAFICSDRGSAISGQSIGVCGNTEILR</sequence>
<dbReference type="SUPFAM" id="SSF51735">
    <property type="entry name" value="NAD(P)-binding Rossmann-fold domains"/>
    <property type="match status" value="1"/>
</dbReference>
<name>A0ABV2DLT6_9HYPH</name>
<comment type="similarity">
    <text evidence="1">Belongs to the short-chain dehydrogenases/reductases (SDR) family.</text>
</comment>
<dbReference type="PRINTS" id="PR00080">
    <property type="entry name" value="SDRFAMILY"/>
</dbReference>
<dbReference type="InterPro" id="IPR020904">
    <property type="entry name" value="Sc_DH/Rdtase_CS"/>
</dbReference>
<keyword evidence="3" id="KW-1185">Reference proteome</keyword>
<dbReference type="InterPro" id="IPR002347">
    <property type="entry name" value="SDR_fam"/>
</dbReference>
<dbReference type="NCBIfam" id="NF009466">
    <property type="entry name" value="PRK12826.1-2"/>
    <property type="match status" value="1"/>
</dbReference>
<reference evidence="2 3" key="1">
    <citation type="submission" date="2024-06" db="EMBL/GenBank/DDBJ databases">
        <authorList>
            <person name="Kim D.-U."/>
        </authorList>
    </citation>
    <scope>NUCLEOTIDE SEQUENCE [LARGE SCALE GENOMIC DNA]</scope>
    <source>
        <strain evidence="2 3">KACC15460</strain>
    </source>
</reference>
<accession>A0ABV2DLT6</accession>
<evidence type="ECO:0000256" key="1">
    <source>
        <dbReference type="ARBA" id="ARBA00006484"/>
    </source>
</evidence>
<dbReference type="EMBL" id="JBEWSZ010000002">
    <property type="protein sequence ID" value="MET2830970.1"/>
    <property type="molecule type" value="Genomic_DNA"/>
</dbReference>